<dbReference type="Proteomes" id="UP000318478">
    <property type="component" value="Unassembled WGS sequence"/>
</dbReference>
<gene>
    <name evidence="2" type="ORF">Pla123a_11180</name>
</gene>
<dbReference type="EMBL" id="SJPO01000002">
    <property type="protein sequence ID" value="TWT78327.1"/>
    <property type="molecule type" value="Genomic_DNA"/>
</dbReference>
<dbReference type="AlphaFoldDB" id="A0A5C5YUV3"/>
<evidence type="ECO:0000256" key="1">
    <source>
        <dbReference type="SAM" id="SignalP"/>
    </source>
</evidence>
<reference evidence="2 3" key="1">
    <citation type="submission" date="2019-02" db="EMBL/GenBank/DDBJ databases">
        <title>Deep-cultivation of Planctomycetes and their phenomic and genomic characterization uncovers novel biology.</title>
        <authorList>
            <person name="Wiegand S."/>
            <person name="Jogler M."/>
            <person name="Boedeker C."/>
            <person name="Pinto D."/>
            <person name="Vollmers J."/>
            <person name="Rivas-Marin E."/>
            <person name="Kohn T."/>
            <person name="Peeters S.H."/>
            <person name="Heuer A."/>
            <person name="Rast P."/>
            <person name="Oberbeckmann S."/>
            <person name="Bunk B."/>
            <person name="Jeske O."/>
            <person name="Meyerdierks A."/>
            <person name="Storesund J.E."/>
            <person name="Kallscheuer N."/>
            <person name="Luecker S."/>
            <person name="Lage O.M."/>
            <person name="Pohl T."/>
            <person name="Merkel B.J."/>
            <person name="Hornburger P."/>
            <person name="Mueller R.-W."/>
            <person name="Bruemmer F."/>
            <person name="Labrenz M."/>
            <person name="Spormann A.M."/>
            <person name="Op Den Camp H."/>
            <person name="Overmann J."/>
            <person name="Amann R."/>
            <person name="Jetten M.S.M."/>
            <person name="Mascher T."/>
            <person name="Medema M.H."/>
            <person name="Devos D.P."/>
            <person name="Kaster A.-K."/>
            <person name="Ovreas L."/>
            <person name="Rohde M."/>
            <person name="Galperin M.Y."/>
            <person name="Jogler C."/>
        </authorList>
    </citation>
    <scope>NUCLEOTIDE SEQUENCE [LARGE SCALE GENOMIC DNA]</scope>
    <source>
        <strain evidence="2 3">Pla123a</strain>
    </source>
</reference>
<dbReference type="SUPFAM" id="SSF49899">
    <property type="entry name" value="Concanavalin A-like lectins/glucanases"/>
    <property type="match status" value="2"/>
</dbReference>
<evidence type="ECO:0008006" key="4">
    <source>
        <dbReference type="Google" id="ProtNLM"/>
    </source>
</evidence>
<keyword evidence="3" id="KW-1185">Reference proteome</keyword>
<name>A0A5C5YUV3_9BACT</name>
<evidence type="ECO:0000313" key="2">
    <source>
        <dbReference type="EMBL" id="TWT78327.1"/>
    </source>
</evidence>
<sequence precursor="true">MQRRTLTNTFVALSITALSVLGAHAFADGVPLHDGLLSYWPLDEGAGIVAGDASPGGSIIDNGELRDGPTWLSGKFGAGLGFAGAENVLIPNSADMDINSNAVSLSTWVKLDKMPSDIAGSFAGIYDSQPDNYVLYLDKNSNELRFKVTDANGASTSAHPGVPASMLDTTSWHHVMGVYDGSVGSVKIYWDGAQVDLASLPTTVGTVRPGQVAGLGAQTTTDAPHTASNFYEGGIADLAIWNRPLGVAEAEYLFNSGAGSTVGGANPSIAAVAPLSPTAPTAQPVIHYTFDGDLTNQGSGGSALDGVFHDGPAMAGPQYTGAGSSQGLNFSSNPEATNSVDNEGADAGQYLSVDYTLPEQGSIALQFSSEASFNFQSLWGNSVHANAWEAWVYGNERLSARANNASNAANLDYLLTLVGGVGEEHDIVFTWERDGDQLESKLYIDGELREIAAESWLDPGGVFYLGGGPGNHLSRGVFGDLRIYDVALAAGEVLYLSRVPEPNALAIGLLWLTAMGSRRRRATA</sequence>
<proteinExistence type="predicted"/>
<dbReference type="Gene3D" id="2.60.120.200">
    <property type="match status" value="2"/>
</dbReference>
<dbReference type="RefSeq" id="WP_146584701.1">
    <property type="nucleotide sequence ID" value="NZ_SJPO01000002.1"/>
</dbReference>
<organism evidence="2 3">
    <name type="scientific">Posidoniimonas polymericola</name>
    <dbReference type="NCBI Taxonomy" id="2528002"/>
    <lineage>
        <taxon>Bacteria</taxon>
        <taxon>Pseudomonadati</taxon>
        <taxon>Planctomycetota</taxon>
        <taxon>Planctomycetia</taxon>
        <taxon>Pirellulales</taxon>
        <taxon>Lacipirellulaceae</taxon>
        <taxon>Posidoniimonas</taxon>
    </lineage>
</organism>
<dbReference type="InterPro" id="IPR013320">
    <property type="entry name" value="ConA-like_dom_sf"/>
</dbReference>
<protein>
    <recommendedName>
        <fullName evidence="4">LamG-like jellyroll fold domain-containing protein</fullName>
    </recommendedName>
</protein>
<accession>A0A5C5YUV3</accession>
<dbReference type="OrthoDB" id="281413at2"/>
<comment type="caution">
    <text evidence="2">The sequence shown here is derived from an EMBL/GenBank/DDBJ whole genome shotgun (WGS) entry which is preliminary data.</text>
</comment>
<evidence type="ECO:0000313" key="3">
    <source>
        <dbReference type="Proteomes" id="UP000318478"/>
    </source>
</evidence>
<keyword evidence="1" id="KW-0732">Signal</keyword>
<dbReference type="Pfam" id="PF13385">
    <property type="entry name" value="Laminin_G_3"/>
    <property type="match status" value="2"/>
</dbReference>
<feature type="chain" id="PRO_5023131464" description="LamG-like jellyroll fold domain-containing protein" evidence="1">
    <location>
        <begin position="28"/>
        <end position="524"/>
    </location>
</feature>
<feature type="signal peptide" evidence="1">
    <location>
        <begin position="1"/>
        <end position="27"/>
    </location>
</feature>